<dbReference type="Proteomes" id="UP001294570">
    <property type="component" value="Unassembled WGS sequence"/>
</dbReference>
<dbReference type="RefSeq" id="WP_321552134.1">
    <property type="nucleotide sequence ID" value="NZ_JAXIVU010000001.1"/>
</dbReference>
<evidence type="ECO:0000259" key="1">
    <source>
        <dbReference type="Pfam" id="PF01575"/>
    </source>
</evidence>
<organism evidence="2 3">
    <name type="scientific">Denitrificimonas halotolerans</name>
    <dbReference type="NCBI Taxonomy" id="3098930"/>
    <lineage>
        <taxon>Bacteria</taxon>
        <taxon>Pseudomonadati</taxon>
        <taxon>Pseudomonadota</taxon>
        <taxon>Gammaproteobacteria</taxon>
        <taxon>Pseudomonadales</taxon>
        <taxon>Pseudomonadaceae</taxon>
        <taxon>Denitrificimonas</taxon>
    </lineage>
</organism>
<accession>A0ABU5GMA0</accession>
<evidence type="ECO:0000313" key="3">
    <source>
        <dbReference type="Proteomes" id="UP001294570"/>
    </source>
</evidence>
<dbReference type="PANTHER" id="PTHR42993">
    <property type="entry name" value="MAOC-LIKE DEHYDRATASE DOMAIN-CONTAINING PROTEIN"/>
    <property type="match status" value="1"/>
</dbReference>
<comment type="caution">
    <text evidence="2">The sequence shown here is derived from an EMBL/GenBank/DDBJ whole genome shotgun (WGS) entry which is preliminary data.</text>
</comment>
<dbReference type="InterPro" id="IPR002539">
    <property type="entry name" value="MaoC-like_dom"/>
</dbReference>
<name>A0ABU5GMA0_9GAMM</name>
<reference evidence="2 3" key="1">
    <citation type="submission" date="2023-12" db="EMBL/GenBank/DDBJ databases">
        <title>Denitrificimonas halotolerans sp. nov.,a novel species isolated from landfill leachate.</title>
        <authorList>
            <person name="Wang S."/>
        </authorList>
    </citation>
    <scope>NUCLEOTIDE SEQUENCE [LARGE SCALE GENOMIC DNA]</scope>
    <source>
        <strain evidence="2 3">JX-1</strain>
    </source>
</reference>
<dbReference type="InterPro" id="IPR029069">
    <property type="entry name" value="HotDog_dom_sf"/>
</dbReference>
<dbReference type="InterPro" id="IPR039375">
    <property type="entry name" value="NodN-like"/>
</dbReference>
<dbReference type="PANTHER" id="PTHR42993:SF1">
    <property type="entry name" value="MAOC-LIKE DEHYDRATASE DOMAIN-CONTAINING PROTEIN"/>
    <property type="match status" value="1"/>
</dbReference>
<dbReference type="EMBL" id="JAXIVU010000001">
    <property type="protein sequence ID" value="MDY7218028.1"/>
    <property type="molecule type" value="Genomic_DNA"/>
</dbReference>
<dbReference type="SUPFAM" id="SSF54637">
    <property type="entry name" value="Thioesterase/thiol ester dehydrase-isomerase"/>
    <property type="match status" value="1"/>
</dbReference>
<dbReference type="Gene3D" id="3.10.129.10">
    <property type="entry name" value="Hotdog Thioesterase"/>
    <property type="match status" value="1"/>
</dbReference>
<keyword evidence="3" id="KW-1185">Reference proteome</keyword>
<protein>
    <submittedName>
        <fullName evidence="2">MaoC family dehydratase</fullName>
    </submittedName>
</protein>
<feature type="domain" description="MaoC-like" evidence="1">
    <location>
        <begin position="13"/>
        <end position="129"/>
    </location>
</feature>
<proteinExistence type="predicted"/>
<evidence type="ECO:0000313" key="2">
    <source>
        <dbReference type="EMBL" id="MDY7218028.1"/>
    </source>
</evidence>
<dbReference type="CDD" id="cd03450">
    <property type="entry name" value="NodN"/>
    <property type="match status" value="1"/>
</dbReference>
<dbReference type="Pfam" id="PF01575">
    <property type="entry name" value="MaoC_dehydratas"/>
    <property type="match status" value="1"/>
</dbReference>
<gene>
    <name evidence="2" type="ORF">TOI97_00305</name>
</gene>
<sequence length="153" mass="16450">MSTVFSNAASLEAAVGHSLGVTDWLLIEQDRIDQFADATGDHQWIHVDPVRAKEGPFGATVAHGYLTLSLVNYFLPQLMTVENLAMGVNYGCDRIRFPAPVVVGSRIRGSGEVTGVESLANGAVQVVVRVTIEIEGSDRPACVVDTISRYTFA</sequence>